<dbReference type="PANTHER" id="PTHR33991">
    <property type="entry name" value="DNA REPAIR PROTEIN RECO"/>
    <property type="match status" value="1"/>
</dbReference>
<evidence type="ECO:0000256" key="7">
    <source>
        <dbReference type="HAMAP-Rule" id="MF_00201"/>
    </source>
</evidence>
<reference evidence="10 11" key="1">
    <citation type="submission" date="2016-11" db="EMBL/GenBank/DDBJ databases">
        <authorList>
            <person name="Jaros S."/>
            <person name="Januszkiewicz K."/>
            <person name="Wedrychowicz H."/>
        </authorList>
    </citation>
    <scope>NUCLEOTIDE SEQUENCE [LARGE SCALE GENOMIC DNA]</scope>
    <source>
        <strain evidence="10 11">CGMCC 1.10190</strain>
    </source>
</reference>
<dbReference type="Pfam" id="PF02565">
    <property type="entry name" value="RecO_C"/>
    <property type="match status" value="1"/>
</dbReference>
<keyword evidence="5 7" id="KW-0234">DNA repair</keyword>
<feature type="region of interest" description="Disordered" evidence="8">
    <location>
        <begin position="136"/>
        <end position="159"/>
    </location>
</feature>
<dbReference type="Gene3D" id="1.20.1440.120">
    <property type="entry name" value="Recombination protein O, C-terminal domain"/>
    <property type="match status" value="1"/>
</dbReference>
<keyword evidence="4 7" id="KW-0233">DNA recombination</keyword>
<feature type="compositionally biased region" description="Low complexity" evidence="8">
    <location>
        <begin position="137"/>
        <end position="152"/>
    </location>
</feature>
<evidence type="ECO:0000313" key="11">
    <source>
        <dbReference type="Proteomes" id="UP000184226"/>
    </source>
</evidence>
<proteinExistence type="inferred from homology"/>
<organism evidence="10 11">
    <name type="scientific">Pollutimonas bauzanensis</name>
    <dbReference type="NCBI Taxonomy" id="658167"/>
    <lineage>
        <taxon>Bacteria</taxon>
        <taxon>Pseudomonadati</taxon>
        <taxon>Pseudomonadota</taxon>
        <taxon>Betaproteobacteria</taxon>
        <taxon>Burkholderiales</taxon>
        <taxon>Alcaligenaceae</taxon>
        <taxon>Pollutimonas</taxon>
    </lineage>
</organism>
<keyword evidence="3 7" id="KW-0227">DNA damage</keyword>
<feature type="domain" description="DNA replication/recombination mediator RecO N-terminal" evidence="9">
    <location>
        <begin position="13"/>
        <end position="81"/>
    </location>
</feature>
<evidence type="ECO:0000256" key="5">
    <source>
        <dbReference type="ARBA" id="ARBA00023204"/>
    </source>
</evidence>
<dbReference type="GO" id="GO:0043590">
    <property type="term" value="C:bacterial nucleoid"/>
    <property type="evidence" value="ECO:0007669"/>
    <property type="project" value="TreeGrafter"/>
</dbReference>
<comment type="function">
    <text evidence="7">Involved in DNA repair and RecF pathway recombination.</text>
</comment>
<dbReference type="InterPro" id="IPR003717">
    <property type="entry name" value="RecO"/>
</dbReference>
<dbReference type="Proteomes" id="UP000184226">
    <property type="component" value="Unassembled WGS sequence"/>
</dbReference>
<gene>
    <name evidence="7" type="primary">recO</name>
    <name evidence="10" type="ORF">SAMN04488135_11941</name>
</gene>
<dbReference type="STRING" id="658167.SAMN04488135_11941"/>
<evidence type="ECO:0000256" key="8">
    <source>
        <dbReference type="SAM" id="MobiDB-lite"/>
    </source>
</evidence>
<dbReference type="SUPFAM" id="SSF50249">
    <property type="entry name" value="Nucleic acid-binding proteins"/>
    <property type="match status" value="1"/>
</dbReference>
<evidence type="ECO:0000256" key="4">
    <source>
        <dbReference type="ARBA" id="ARBA00023172"/>
    </source>
</evidence>
<dbReference type="EMBL" id="FQXE01000019">
    <property type="protein sequence ID" value="SHI28233.1"/>
    <property type="molecule type" value="Genomic_DNA"/>
</dbReference>
<dbReference type="InterPro" id="IPR012340">
    <property type="entry name" value="NA-bd_OB-fold"/>
</dbReference>
<dbReference type="OrthoDB" id="9804792at2"/>
<sequence>MSRRTQRVQDAVGYLLHSAAWRETSLIIQVFTRPYGNVALVAKGAKRPYSALRPVLTAFQPLGLAWSGAGEVKTLTRAECAGIRPLHGRALMSAWYMNELLLRLLPREDPHPVLYDAYDAALRQLAVAFPGGRPEDAAAGAEGAAAPVQAPQGAGGLTPGSAASALRRFEWVLLNETGYGLEEDPPDFADPRLEPGLRLSLRERLNEQLGRPLLTRKVLMELQRY</sequence>
<evidence type="ECO:0000256" key="3">
    <source>
        <dbReference type="ARBA" id="ARBA00022763"/>
    </source>
</evidence>
<dbReference type="InterPro" id="IPR042242">
    <property type="entry name" value="RecO_C"/>
</dbReference>
<name>A0A1M5ZWE2_9BURK</name>
<dbReference type="AlphaFoldDB" id="A0A1M5ZWE2"/>
<dbReference type="GO" id="GO:0006302">
    <property type="term" value="P:double-strand break repair"/>
    <property type="evidence" value="ECO:0007669"/>
    <property type="project" value="TreeGrafter"/>
</dbReference>
<evidence type="ECO:0000313" key="10">
    <source>
        <dbReference type="EMBL" id="SHI28233.1"/>
    </source>
</evidence>
<evidence type="ECO:0000256" key="1">
    <source>
        <dbReference type="ARBA" id="ARBA00007452"/>
    </source>
</evidence>
<dbReference type="RefSeq" id="WP_073108983.1">
    <property type="nucleotide sequence ID" value="NZ_FQXE01000019.1"/>
</dbReference>
<dbReference type="Gene3D" id="2.40.50.140">
    <property type="entry name" value="Nucleic acid-binding proteins"/>
    <property type="match status" value="1"/>
</dbReference>
<dbReference type="PANTHER" id="PTHR33991:SF1">
    <property type="entry name" value="DNA REPAIR PROTEIN RECO"/>
    <property type="match status" value="1"/>
</dbReference>
<comment type="similarity">
    <text evidence="1 7">Belongs to the RecO family.</text>
</comment>
<dbReference type="Pfam" id="PF11967">
    <property type="entry name" value="RecO_N"/>
    <property type="match status" value="1"/>
</dbReference>
<evidence type="ECO:0000256" key="2">
    <source>
        <dbReference type="ARBA" id="ARBA00021310"/>
    </source>
</evidence>
<dbReference type="GO" id="GO:0006310">
    <property type="term" value="P:DNA recombination"/>
    <property type="evidence" value="ECO:0007669"/>
    <property type="project" value="UniProtKB-UniRule"/>
</dbReference>
<evidence type="ECO:0000256" key="6">
    <source>
        <dbReference type="ARBA" id="ARBA00033409"/>
    </source>
</evidence>
<dbReference type="InterPro" id="IPR022572">
    <property type="entry name" value="DNA_rep/recomb_RecO_N"/>
</dbReference>
<accession>A0A1M5ZWE2</accession>
<keyword evidence="11" id="KW-1185">Reference proteome</keyword>
<protein>
    <recommendedName>
        <fullName evidence="2 7">DNA repair protein RecO</fullName>
    </recommendedName>
    <alternativeName>
        <fullName evidence="6 7">Recombination protein O</fullName>
    </alternativeName>
</protein>
<evidence type="ECO:0000259" key="9">
    <source>
        <dbReference type="Pfam" id="PF11967"/>
    </source>
</evidence>
<dbReference type="HAMAP" id="MF_00201">
    <property type="entry name" value="RecO"/>
    <property type="match status" value="1"/>
</dbReference>